<name>A0ACC2SFA5_9FUNG</name>
<accession>A0ACC2SFA5</accession>
<reference evidence="1" key="1">
    <citation type="submission" date="2022-04" db="EMBL/GenBank/DDBJ databases">
        <title>Genome of the entomopathogenic fungus Entomophthora muscae.</title>
        <authorList>
            <person name="Elya C."/>
            <person name="Lovett B.R."/>
            <person name="Lee E."/>
            <person name="Macias A.M."/>
            <person name="Hajek A.E."/>
            <person name="De Bivort B.L."/>
            <person name="Kasson M.T."/>
            <person name="De Fine Licht H.H."/>
            <person name="Stajich J.E."/>
        </authorList>
    </citation>
    <scope>NUCLEOTIDE SEQUENCE</scope>
    <source>
        <strain evidence="1">Berkeley</strain>
    </source>
</reference>
<organism evidence="1 2">
    <name type="scientific">Entomophthora muscae</name>
    <dbReference type="NCBI Taxonomy" id="34485"/>
    <lineage>
        <taxon>Eukaryota</taxon>
        <taxon>Fungi</taxon>
        <taxon>Fungi incertae sedis</taxon>
        <taxon>Zoopagomycota</taxon>
        <taxon>Entomophthoromycotina</taxon>
        <taxon>Entomophthoromycetes</taxon>
        <taxon>Entomophthorales</taxon>
        <taxon>Entomophthoraceae</taxon>
        <taxon>Entomophthora</taxon>
    </lineage>
</organism>
<comment type="caution">
    <text evidence="1">The sequence shown here is derived from an EMBL/GenBank/DDBJ whole genome shotgun (WGS) entry which is preliminary data.</text>
</comment>
<evidence type="ECO:0000313" key="1">
    <source>
        <dbReference type="EMBL" id="KAJ9060958.1"/>
    </source>
</evidence>
<dbReference type="Proteomes" id="UP001165960">
    <property type="component" value="Unassembled WGS sequence"/>
</dbReference>
<dbReference type="EMBL" id="QTSX02005114">
    <property type="protein sequence ID" value="KAJ9060958.1"/>
    <property type="molecule type" value="Genomic_DNA"/>
</dbReference>
<keyword evidence="2" id="KW-1185">Reference proteome</keyword>
<evidence type="ECO:0000313" key="2">
    <source>
        <dbReference type="Proteomes" id="UP001165960"/>
    </source>
</evidence>
<proteinExistence type="predicted"/>
<protein>
    <submittedName>
        <fullName evidence="1">Uncharacterized protein</fullName>
    </submittedName>
</protein>
<gene>
    <name evidence="1" type="ORF">DSO57_1025504</name>
</gene>
<sequence length="61" mass="6603">MNLACKDLQATVDNPVATAFPDLPANVSYDTQGAFDESPLDVSNNMNQSGGNIKWRVLHPN</sequence>